<name>A0A5J5IW96_9MICO</name>
<reference evidence="3" key="1">
    <citation type="submission" date="2019-09" db="EMBL/GenBank/DDBJ databases">
        <title>Mumia zhuanghuii sp. nov. isolated from the intestinal contents of plateau pika (Ochotona curzoniae) in the Qinghai-Tibet plateau of China.</title>
        <authorList>
            <person name="Tian Z."/>
        </authorList>
    </citation>
    <scope>NUCLEOTIDE SEQUENCE [LARGE SCALE GENOMIC DNA]</scope>
    <source>
        <strain evidence="3">JCM 30598</strain>
    </source>
</reference>
<feature type="transmembrane region" description="Helical" evidence="1">
    <location>
        <begin position="274"/>
        <end position="296"/>
    </location>
</feature>
<feature type="transmembrane region" description="Helical" evidence="1">
    <location>
        <begin position="85"/>
        <end position="104"/>
    </location>
</feature>
<evidence type="ECO:0000313" key="2">
    <source>
        <dbReference type="EMBL" id="KAA9104984.1"/>
    </source>
</evidence>
<feature type="transmembrane region" description="Helical" evidence="1">
    <location>
        <begin position="16"/>
        <end position="36"/>
    </location>
</feature>
<dbReference type="RefSeq" id="WP_150450443.1">
    <property type="nucleotide sequence ID" value="NZ_VYSA01000006.1"/>
</dbReference>
<protein>
    <submittedName>
        <fullName evidence="2">Uncharacterized protein</fullName>
    </submittedName>
</protein>
<keyword evidence="3" id="KW-1185">Reference proteome</keyword>
<accession>A0A5J5IW96</accession>
<sequence length="368" mass="38632">MGAVLLHAELVEFSDVVLFCIAGALTGGLTLALLVIGQCWPRSAAMGAGMLAAMWVLSGVLPGLTPLFPWGWVAQLYPGQSGWTHLLPLGLIAVAFLAVVPVALENVRVDCLLAQASRWESTTSLACTLDFAAAASGYQAKPTRWRSTTAIRSFGNFIALFMVRDLIGAMRTPARAIFGALAVFSGGALFSVAREVEYGGVLFGVCAALMLFLGSGPFTDGIRHAAAVTSEQRIYGLGDRRLIVLHSSMPFLVCGILTLAGVVVGAAIARHDVFASALFAGLLLLGVLFTRVNGALKGMMPLSLLSSATSPMGDPMPLLRVVWSMDGPLLVVLAGSAAAGLLETWPYAVALAVVISATTTLRWRRRST</sequence>
<dbReference type="OrthoDB" id="5126550at2"/>
<dbReference type="Proteomes" id="UP000325827">
    <property type="component" value="Unassembled WGS sequence"/>
</dbReference>
<proteinExistence type="predicted"/>
<gene>
    <name evidence="2" type="ORF">F6B43_18220</name>
</gene>
<keyword evidence="1" id="KW-1133">Transmembrane helix</keyword>
<feature type="transmembrane region" description="Helical" evidence="1">
    <location>
        <begin position="243"/>
        <end position="268"/>
    </location>
</feature>
<dbReference type="EMBL" id="VYSA01000006">
    <property type="protein sequence ID" value="KAA9104984.1"/>
    <property type="molecule type" value="Genomic_DNA"/>
</dbReference>
<organism evidence="2 3">
    <name type="scientific">Microbacterium rhizomatis</name>
    <dbReference type="NCBI Taxonomy" id="1631477"/>
    <lineage>
        <taxon>Bacteria</taxon>
        <taxon>Bacillati</taxon>
        <taxon>Actinomycetota</taxon>
        <taxon>Actinomycetes</taxon>
        <taxon>Micrococcales</taxon>
        <taxon>Microbacteriaceae</taxon>
        <taxon>Microbacterium</taxon>
    </lineage>
</organism>
<comment type="caution">
    <text evidence="2">The sequence shown here is derived from an EMBL/GenBank/DDBJ whole genome shotgun (WGS) entry which is preliminary data.</text>
</comment>
<evidence type="ECO:0000313" key="3">
    <source>
        <dbReference type="Proteomes" id="UP000325827"/>
    </source>
</evidence>
<keyword evidence="1" id="KW-0812">Transmembrane</keyword>
<feature type="transmembrane region" description="Helical" evidence="1">
    <location>
        <begin position="174"/>
        <end position="193"/>
    </location>
</feature>
<keyword evidence="1" id="KW-0472">Membrane</keyword>
<feature type="transmembrane region" description="Helical" evidence="1">
    <location>
        <begin position="199"/>
        <end position="222"/>
    </location>
</feature>
<dbReference type="AlphaFoldDB" id="A0A5J5IW96"/>
<feature type="transmembrane region" description="Helical" evidence="1">
    <location>
        <begin position="48"/>
        <end position="73"/>
    </location>
</feature>
<evidence type="ECO:0000256" key="1">
    <source>
        <dbReference type="SAM" id="Phobius"/>
    </source>
</evidence>